<dbReference type="GeneID" id="40074435"/>
<evidence type="ECO:0000313" key="2">
    <source>
        <dbReference type="Proteomes" id="UP000222831"/>
    </source>
</evidence>
<dbReference type="EMBL" id="AP017924">
    <property type="protein sequence ID" value="BAW19014.1"/>
    <property type="molecule type" value="Genomic_DNA"/>
</dbReference>
<protein>
    <submittedName>
        <fullName evidence="1">Uncharacterized protein</fullName>
    </submittedName>
</protein>
<dbReference type="Proteomes" id="UP000222831">
    <property type="component" value="Segment"/>
</dbReference>
<dbReference type="KEGG" id="vg:40074435"/>
<keyword evidence="2" id="KW-1185">Reference proteome</keyword>
<dbReference type="RefSeq" id="YP_009598733.1">
    <property type="nucleotide sequence ID" value="NC_041911.1"/>
</dbReference>
<organism evidence="1 2">
    <name type="scientific">Ralstonia phage RP12</name>
    <dbReference type="NCBI Taxonomy" id="1923889"/>
    <lineage>
        <taxon>Viruses</taxon>
        <taxon>Duplodnaviria</taxon>
        <taxon>Heunggongvirae</taxon>
        <taxon>Uroviricota</taxon>
        <taxon>Caudoviricetes</taxon>
        <taxon>Chimalliviridae</taxon>
        <taxon>Ripduovirus</taxon>
        <taxon>Ripduovirus RP12</taxon>
    </lineage>
</organism>
<accession>A0A1L7N150</accession>
<proteinExistence type="predicted"/>
<sequence length="64" mass="6938">MKNKQSVMTAAVLANGAELAARVIEKLNTDAISRTLQGTELSRQTTYNTAQVIFQQEIAKRTGG</sequence>
<name>A0A1L7N150_9CAUD</name>
<evidence type="ECO:0000313" key="1">
    <source>
        <dbReference type="EMBL" id="BAW19014.1"/>
    </source>
</evidence>
<reference evidence="1 2" key="1">
    <citation type="submission" date="2016-12" db="EMBL/GenBank/DDBJ databases">
        <title>Characterization of two jumbo phages RP12 and RP31 infecting the phytopathogen Ralstonia solanacearum.</title>
        <authorList>
            <person name="Kawasaki T."/>
            <person name="Yoshikawa G."/>
            <person name="Ogata H."/>
            <person name="Yamada T."/>
        </authorList>
    </citation>
    <scope>NUCLEOTIDE SEQUENCE [LARGE SCALE GENOMIC DNA]</scope>
    <source>
        <strain evidence="1 2">RP12</strain>
    </source>
</reference>